<dbReference type="InterPro" id="IPR000630">
    <property type="entry name" value="Ribosomal_uS8"/>
</dbReference>
<dbReference type="EMBL" id="JAULJE010000003">
    <property type="protein sequence ID" value="KAK1344522.1"/>
    <property type="molecule type" value="Genomic_DNA"/>
</dbReference>
<evidence type="ECO:0000256" key="3">
    <source>
        <dbReference type="ARBA" id="ARBA00023274"/>
    </source>
</evidence>
<keyword evidence="3" id="KW-0687">Ribonucleoprotein</keyword>
<dbReference type="Gene3D" id="3.30.1490.10">
    <property type="match status" value="1"/>
</dbReference>
<dbReference type="GO" id="GO:0003735">
    <property type="term" value="F:structural constituent of ribosome"/>
    <property type="evidence" value="ECO:0007669"/>
    <property type="project" value="InterPro"/>
</dbReference>
<sequence>MSLAIARSRLLQPGTQNEDTMKMSCSPPVKGRCAPKSSSGDFGEFKIIDDHRAGKIVSLTGKLDKCGVISPKCDTQLNGLEKRQNRLLLSRQLGFVVLTTSAGIRAHEEAR</sequence>
<evidence type="ECO:0000256" key="4">
    <source>
        <dbReference type="ARBA" id="ARBA00035422"/>
    </source>
</evidence>
<keyword evidence="2" id="KW-0689">Ribosomal protein</keyword>
<dbReference type="GO" id="GO:0005840">
    <property type="term" value="C:ribosome"/>
    <property type="evidence" value="ECO:0007669"/>
    <property type="project" value="UniProtKB-KW"/>
</dbReference>
<dbReference type="InterPro" id="IPR035987">
    <property type="entry name" value="Ribosomal_uS8_sf"/>
</dbReference>
<dbReference type="AlphaFoldDB" id="A0AA40LUM8"/>
<dbReference type="GO" id="GO:0006412">
    <property type="term" value="P:translation"/>
    <property type="evidence" value="ECO:0007669"/>
    <property type="project" value="InterPro"/>
</dbReference>
<dbReference type="Proteomes" id="UP001177744">
    <property type="component" value="Unassembled WGS sequence"/>
</dbReference>
<gene>
    <name evidence="6" type="ORF">QTO34_013219</name>
</gene>
<dbReference type="PANTHER" id="PTHR11758">
    <property type="entry name" value="40S RIBOSOMAL PROTEIN S15A"/>
    <property type="match status" value="1"/>
</dbReference>
<dbReference type="SUPFAM" id="SSF56047">
    <property type="entry name" value="Ribosomal protein S8"/>
    <property type="match status" value="1"/>
</dbReference>
<evidence type="ECO:0000313" key="7">
    <source>
        <dbReference type="Proteomes" id="UP001177744"/>
    </source>
</evidence>
<accession>A0AA40LUM8</accession>
<comment type="similarity">
    <text evidence="1">Belongs to the universal ribosomal protein uS8 family.</text>
</comment>
<name>A0AA40LUM8_CNENI</name>
<evidence type="ECO:0000256" key="2">
    <source>
        <dbReference type="ARBA" id="ARBA00022980"/>
    </source>
</evidence>
<feature type="region of interest" description="Disordered" evidence="5">
    <location>
        <begin position="7"/>
        <end position="40"/>
    </location>
</feature>
<evidence type="ECO:0000256" key="5">
    <source>
        <dbReference type="SAM" id="MobiDB-lite"/>
    </source>
</evidence>
<evidence type="ECO:0000313" key="6">
    <source>
        <dbReference type="EMBL" id="KAK1344522.1"/>
    </source>
</evidence>
<evidence type="ECO:0000256" key="1">
    <source>
        <dbReference type="ARBA" id="ARBA00006471"/>
    </source>
</evidence>
<protein>
    <recommendedName>
        <fullName evidence="4">40S ribosomal protein S15a</fullName>
    </recommendedName>
</protein>
<dbReference type="GO" id="GO:1990904">
    <property type="term" value="C:ribonucleoprotein complex"/>
    <property type="evidence" value="ECO:0007669"/>
    <property type="project" value="UniProtKB-KW"/>
</dbReference>
<proteinExistence type="inferred from homology"/>
<comment type="caution">
    <text evidence="6">The sequence shown here is derived from an EMBL/GenBank/DDBJ whole genome shotgun (WGS) entry which is preliminary data.</text>
</comment>
<organism evidence="6 7">
    <name type="scientific">Cnephaeus nilssonii</name>
    <name type="common">Northern bat</name>
    <name type="synonym">Eptesicus nilssonii</name>
    <dbReference type="NCBI Taxonomy" id="3371016"/>
    <lineage>
        <taxon>Eukaryota</taxon>
        <taxon>Metazoa</taxon>
        <taxon>Chordata</taxon>
        <taxon>Craniata</taxon>
        <taxon>Vertebrata</taxon>
        <taxon>Euteleostomi</taxon>
        <taxon>Mammalia</taxon>
        <taxon>Eutheria</taxon>
        <taxon>Laurasiatheria</taxon>
        <taxon>Chiroptera</taxon>
        <taxon>Yangochiroptera</taxon>
        <taxon>Vespertilionidae</taxon>
        <taxon>Cnephaeus</taxon>
    </lineage>
</organism>
<keyword evidence="7" id="KW-1185">Reference proteome</keyword>
<reference evidence="6" key="1">
    <citation type="submission" date="2023-06" db="EMBL/GenBank/DDBJ databases">
        <title>Reference genome for the Northern bat (Eptesicus nilssonii), a most northern bat species.</title>
        <authorList>
            <person name="Laine V.N."/>
            <person name="Pulliainen A.T."/>
            <person name="Lilley T.M."/>
        </authorList>
    </citation>
    <scope>NUCLEOTIDE SEQUENCE</scope>
    <source>
        <strain evidence="6">BLF_Eptnil</strain>
        <tissue evidence="6">Kidney</tissue>
    </source>
</reference>